<evidence type="ECO:0000256" key="4">
    <source>
        <dbReference type="ARBA" id="ARBA00022989"/>
    </source>
</evidence>
<dbReference type="PANTHER" id="PTHR30287:SF1">
    <property type="entry name" value="INNER MEMBRANE PROTEIN"/>
    <property type="match status" value="1"/>
</dbReference>
<feature type="transmembrane region" description="Helical" evidence="6">
    <location>
        <begin position="242"/>
        <end position="264"/>
    </location>
</feature>
<keyword evidence="3 6" id="KW-0812">Transmembrane</keyword>
<evidence type="ECO:0000256" key="6">
    <source>
        <dbReference type="SAM" id="Phobius"/>
    </source>
</evidence>
<evidence type="ECO:0000313" key="9">
    <source>
        <dbReference type="Proteomes" id="UP000482960"/>
    </source>
</evidence>
<dbReference type="AlphaFoldDB" id="A0A6V8KZ29"/>
<feature type="transmembrane region" description="Helical" evidence="6">
    <location>
        <begin position="356"/>
        <end position="377"/>
    </location>
</feature>
<evidence type="ECO:0000259" key="7">
    <source>
        <dbReference type="Pfam" id="PF02687"/>
    </source>
</evidence>
<dbReference type="EMBL" id="BLPG01000001">
    <property type="protein sequence ID" value="GFJ87569.1"/>
    <property type="molecule type" value="Genomic_DNA"/>
</dbReference>
<dbReference type="PANTHER" id="PTHR30287">
    <property type="entry name" value="MEMBRANE COMPONENT OF PREDICTED ABC SUPERFAMILY METABOLITE UPTAKE TRANSPORTER"/>
    <property type="match status" value="1"/>
</dbReference>
<proteinExistence type="predicted"/>
<evidence type="ECO:0000256" key="1">
    <source>
        <dbReference type="ARBA" id="ARBA00004651"/>
    </source>
</evidence>
<accession>A0A6V8KZ29</accession>
<dbReference type="InterPro" id="IPR038766">
    <property type="entry name" value="Membrane_comp_ABC_pdt"/>
</dbReference>
<reference evidence="8 9" key="1">
    <citation type="submission" date="2020-03" db="EMBL/GenBank/DDBJ databases">
        <title>Whole genome shotgun sequence of Phytohabitans rumicis NBRC 108638.</title>
        <authorList>
            <person name="Komaki H."/>
            <person name="Tamura T."/>
        </authorList>
    </citation>
    <scope>NUCLEOTIDE SEQUENCE [LARGE SCALE GENOMIC DNA]</scope>
    <source>
        <strain evidence="8 9">NBRC 108638</strain>
    </source>
</reference>
<name>A0A6V8KZ29_9ACTN</name>
<organism evidence="8 9">
    <name type="scientific">Phytohabitans rumicis</name>
    <dbReference type="NCBI Taxonomy" id="1076125"/>
    <lineage>
        <taxon>Bacteria</taxon>
        <taxon>Bacillati</taxon>
        <taxon>Actinomycetota</taxon>
        <taxon>Actinomycetes</taxon>
        <taxon>Micromonosporales</taxon>
        <taxon>Micromonosporaceae</taxon>
    </lineage>
</organism>
<feature type="transmembrane region" description="Helical" evidence="6">
    <location>
        <begin position="284"/>
        <end position="305"/>
    </location>
</feature>
<evidence type="ECO:0000256" key="3">
    <source>
        <dbReference type="ARBA" id="ARBA00022692"/>
    </source>
</evidence>
<feature type="transmembrane region" description="Helical" evidence="6">
    <location>
        <begin position="690"/>
        <end position="711"/>
    </location>
</feature>
<comment type="subcellular location">
    <subcellularLocation>
        <location evidence="1">Cell membrane</location>
        <topology evidence="1">Multi-pass membrane protein</topology>
    </subcellularLocation>
</comment>
<comment type="caution">
    <text evidence="8">The sequence shown here is derived from an EMBL/GenBank/DDBJ whole genome shotgun (WGS) entry which is preliminary data.</text>
</comment>
<keyword evidence="4 6" id="KW-1133">Transmembrane helix</keyword>
<feature type="transmembrane region" description="Helical" evidence="6">
    <location>
        <begin position="718"/>
        <end position="742"/>
    </location>
</feature>
<dbReference type="RefSeq" id="WP_173074575.1">
    <property type="nucleotide sequence ID" value="NZ_BAABJB010000079.1"/>
</dbReference>
<sequence length="757" mass="80083">MGDLLLGTRMAIAGGRDGWTRALLAAVAMGIGVAALLIAAAVPGALDARQDRLDARRTASIANVPAADNTLLAAALFDAAFRDQAVYAMLLRPEGPRAPLPPGVTRLPQPGEVVVSPALRDLLASKDGHLFAPRLGGARVIGTIGPAGLAGPRELAYYLGTDQLQPDHDQRITAFGDVSTAEFSPVLALLIVVISVVLLLPIAVLIGAAVRFGGERRDRRLAALRLVGADQRMTRRVAAGEALATALLSLVAGAAFFLLGRHVVPLFTLWDISLNAGDLRPSPLLALAVALAVPALAVVVTMVAMRGVVIEPLGVTRRAGATRRRLWWRLILPLLGLAVLYPLFGDVRSSTVDNRYQIAAGAILLLFGAVALLPWVIDLVVRRIRGGAVPWQLAIRRLQQDSATSARMVNGVAVAVAGTIGLQMLFAGVEGDFRTETGADTSRADIIVRSGSVDGRELPQRLRAVPGIAAVNSILGTTGALADQPDRFTFLFVADCAGLAEALVLERCADGDVFVAKPGAGAHGEFYVAAPGDRLLLGTDKQLAWTVPASAREVSSRRDPGGFDRGMGLFVTPGAVDMSRFGPLEAWAWLRTDPGDRDALERVRNAAATVDQRAFVDRLSRVDEANRFVNVRRALYIGAVVTLLLVGASLLVGLLEHLRERRRLLAILVAMGTRRGTLMWSVVWQTVVPVVLGLALAVGFGLALGAVLLRLVTVPISVSWPVVGLSVALAAAVMALVTLLSLPPLWRLTRPDGLRTE</sequence>
<dbReference type="Proteomes" id="UP000482960">
    <property type="component" value="Unassembled WGS sequence"/>
</dbReference>
<dbReference type="Pfam" id="PF02687">
    <property type="entry name" value="FtsX"/>
    <property type="match status" value="2"/>
</dbReference>
<reference evidence="8 9" key="2">
    <citation type="submission" date="2020-03" db="EMBL/GenBank/DDBJ databases">
        <authorList>
            <person name="Ichikawa N."/>
            <person name="Kimura A."/>
            <person name="Kitahashi Y."/>
            <person name="Uohara A."/>
        </authorList>
    </citation>
    <scope>NUCLEOTIDE SEQUENCE [LARGE SCALE GENOMIC DNA]</scope>
    <source>
        <strain evidence="8 9">NBRC 108638</strain>
    </source>
</reference>
<dbReference type="InterPro" id="IPR003838">
    <property type="entry name" value="ABC3_permease_C"/>
</dbReference>
<keyword evidence="2" id="KW-1003">Cell membrane</keyword>
<feature type="domain" description="ABC3 transporter permease C-terminal" evidence="7">
    <location>
        <begin position="637"/>
        <end position="742"/>
    </location>
</feature>
<feature type="transmembrane region" description="Helical" evidence="6">
    <location>
        <begin position="326"/>
        <end position="344"/>
    </location>
</feature>
<gene>
    <name evidence="8" type="ORF">Prum_012110</name>
</gene>
<evidence type="ECO:0000256" key="2">
    <source>
        <dbReference type="ARBA" id="ARBA00022475"/>
    </source>
</evidence>
<evidence type="ECO:0000256" key="5">
    <source>
        <dbReference type="ARBA" id="ARBA00023136"/>
    </source>
</evidence>
<feature type="transmembrane region" description="Helical" evidence="6">
    <location>
        <begin position="21"/>
        <end position="42"/>
    </location>
</feature>
<evidence type="ECO:0000313" key="8">
    <source>
        <dbReference type="EMBL" id="GFJ87569.1"/>
    </source>
</evidence>
<dbReference type="GO" id="GO:0005886">
    <property type="term" value="C:plasma membrane"/>
    <property type="evidence" value="ECO:0007669"/>
    <property type="project" value="UniProtKB-SubCell"/>
</dbReference>
<feature type="transmembrane region" description="Helical" evidence="6">
    <location>
        <begin position="186"/>
        <end position="210"/>
    </location>
</feature>
<feature type="domain" description="ABC3 transporter permease C-terminal" evidence="7">
    <location>
        <begin position="193"/>
        <end position="304"/>
    </location>
</feature>
<keyword evidence="5 6" id="KW-0472">Membrane</keyword>
<feature type="transmembrane region" description="Helical" evidence="6">
    <location>
        <begin position="634"/>
        <end position="655"/>
    </location>
</feature>
<keyword evidence="9" id="KW-1185">Reference proteome</keyword>
<protein>
    <submittedName>
        <fullName evidence="8">Membrane protein</fullName>
    </submittedName>
</protein>